<evidence type="ECO:0000313" key="4">
    <source>
        <dbReference type="Proteomes" id="UP000092207"/>
    </source>
</evidence>
<protein>
    <submittedName>
        <fullName evidence="3">NmrA family protein</fullName>
    </submittedName>
</protein>
<evidence type="ECO:0000259" key="2">
    <source>
        <dbReference type="Pfam" id="PF13460"/>
    </source>
</evidence>
<reference evidence="3 4" key="1">
    <citation type="submission" date="2016-06" db="EMBL/GenBank/DDBJ databases">
        <authorList>
            <person name="Kjaerup R.B."/>
            <person name="Dalgaard T.S."/>
            <person name="Juul-Madsen H.R."/>
        </authorList>
    </citation>
    <scope>NUCLEOTIDE SEQUENCE [LARGE SCALE GENOMIC DNA]</scope>
    <source>
        <strain evidence="3 4">E2838</strain>
    </source>
</reference>
<evidence type="ECO:0000313" key="3">
    <source>
        <dbReference type="EMBL" id="OBH90360.1"/>
    </source>
</evidence>
<dbReference type="AlphaFoldDB" id="A0A1A2UPH7"/>
<accession>A0A1A2UPH7</accession>
<dbReference type="SUPFAM" id="SSF51735">
    <property type="entry name" value="NAD(P)-binding Rossmann-fold domains"/>
    <property type="match status" value="1"/>
</dbReference>
<proteinExistence type="predicted"/>
<organism evidence="3 4">
    <name type="scientific">Mycobacterium scrofulaceum</name>
    <dbReference type="NCBI Taxonomy" id="1783"/>
    <lineage>
        <taxon>Bacteria</taxon>
        <taxon>Bacillati</taxon>
        <taxon>Actinomycetota</taxon>
        <taxon>Actinomycetes</taxon>
        <taxon>Mycobacteriales</taxon>
        <taxon>Mycobacteriaceae</taxon>
        <taxon>Mycobacterium</taxon>
    </lineage>
</organism>
<feature type="region of interest" description="Disordered" evidence="1">
    <location>
        <begin position="261"/>
        <end position="280"/>
    </location>
</feature>
<dbReference type="EMBL" id="LZJY01000359">
    <property type="protein sequence ID" value="OBH90360.1"/>
    <property type="molecule type" value="Genomic_DNA"/>
</dbReference>
<dbReference type="Proteomes" id="UP000092207">
    <property type="component" value="Unassembled WGS sequence"/>
</dbReference>
<sequence length="280" mass="29171">MGSNERPPTKAGEVLTTVAVIGATGTAGSRVVARLKARGVAVVEVSRTHGVDVLDGESLYRALKGVDVAIDVANPEPHDGHPATTEALAARNVMGVCSARGVQRVVMSAIAGIDDPVFDGLPYFEGKRAAKEILLEGPVPTTIVNSTQWYESATGPAGPVICHGHEVLVEDWLIQPIAADTVADVLVEAALGQTHTPRTITGPDAIRLPELTSKVLAQQGDDRPVRVVQPAVPALAAGALLAPERAVIVGPDVETWLRTVPPASTDGDGATLHRPDFSRT</sequence>
<comment type="caution">
    <text evidence="3">The sequence shown here is derived from an EMBL/GenBank/DDBJ whole genome shotgun (WGS) entry which is preliminary data.</text>
</comment>
<dbReference type="InterPro" id="IPR016040">
    <property type="entry name" value="NAD(P)-bd_dom"/>
</dbReference>
<dbReference type="Gene3D" id="3.40.50.720">
    <property type="entry name" value="NAD(P)-binding Rossmann-like Domain"/>
    <property type="match status" value="1"/>
</dbReference>
<evidence type="ECO:0000256" key="1">
    <source>
        <dbReference type="SAM" id="MobiDB-lite"/>
    </source>
</evidence>
<dbReference type="InterPro" id="IPR036291">
    <property type="entry name" value="NAD(P)-bd_dom_sf"/>
</dbReference>
<feature type="compositionally biased region" description="Basic and acidic residues" evidence="1">
    <location>
        <begin position="271"/>
        <end position="280"/>
    </location>
</feature>
<feature type="domain" description="NAD(P)-binding" evidence="2">
    <location>
        <begin position="22"/>
        <end position="189"/>
    </location>
</feature>
<gene>
    <name evidence="3" type="ORF">A5679_24485</name>
</gene>
<name>A0A1A2UPH7_MYCSC</name>
<dbReference type="Pfam" id="PF13460">
    <property type="entry name" value="NAD_binding_10"/>
    <property type="match status" value="1"/>
</dbReference>